<dbReference type="OrthoDB" id="1896065at2759"/>
<organism evidence="1 2">
    <name type="scientific">Brassica carinata</name>
    <name type="common">Ethiopian mustard</name>
    <name type="synonym">Abyssinian cabbage</name>
    <dbReference type="NCBI Taxonomy" id="52824"/>
    <lineage>
        <taxon>Eukaryota</taxon>
        <taxon>Viridiplantae</taxon>
        <taxon>Streptophyta</taxon>
        <taxon>Embryophyta</taxon>
        <taxon>Tracheophyta</taxon>
        <taxon>Spermatophyta</taxon>
        <taxon>Magnoliopsida</taxon>
        <taxon>eudicotyledons</taxon>
        <taxon>Gunneridae</taxon>
        <taxon>Pentapetalae</taxon>
        <taxon>rosids</taxon>
        <taxon>malvids</taxon>
        <taxon>Brassicales</taxon>
        <taxon>Brassicaceae</taxon>
        <taxon>Brassiceae</taxon>
        <taxon>Brassica</taxon>
    </lineage>
</organism>
<dbReference type="InterPro" id="IPR008507">
    <property type="entry name" value="DUF789"/>
</dbReference>
<reference evidence="1 2" key="1">
    <citation type="submission" date="2020-02" db="EMBL/GenBank/DDBJ databases">
        <authorList>
            <person name="Ma Q."/>
            <person name="Huang Y."/>
            <person name="Song X."/>
            <person name="Pei D."/>
        </authorList>
    </citation>
    <scope>NUCLEOTIDE SEQUENCE [LARGE SCALE GENOMIC DNA]</scope>
    <source>
        <strain evidence="1">Sxm20200214</strain>
        <tissue evidence="1">Leaf</tissue>
    </source>
</reference>
<sequence>MLMREYFRLGDLWDCYDELSVYGFGSQVDLKKWRNRVLVSFIINQLYLWFDNKNVHGRFLDSESGNGWSDSESEMLLSRSKSNDSRKAWGVLLSLKILIHMACYLSSTIQAVPLPNKINELAEKYPGLMTLGSVDMSHASWMAVTWYPIYHSPTCKNEKDLTTCFSTYHTLSSSFQDNVVEGDDSNTESKEETECCEESVVNKRITLPLFGLATYKMQGDLWGKTEFHQDRLLYLQSTEDSWLITMTFTSSSTPTFKTLPFL</sequence>
<dbReference type="PANTHER" id="PTHR31343">
    <property type="entry name" value="T15D22.8"/>
    <property type="match status" value="1"/>
</dbReference>
<evidence type="ECO:0000313" key="1">
    <source>
        <dbReference type="EMBL" id="KAG2252995.1"/>
    </source>
</evidence>
<dbReference type="Pfam" id="PF05623">
    <property type="entry name" value="DUF789"/>
    <property type="match status" value="1"/>
</dbReference>
<evidence type="ECO:0000313" key="2">
    <source>
        <dbReference type="Proteomes" id="UP000886595"/>
    </source>
</evidence>
<proteinExistence type="predicted"/>
<accession>A0A8X7PKB2</accession>
<dbReference type="EMBL" id="JAAMPC010000016">
    <property type="protein sequence ID" value="KAG2252995.1"/>
    <property type="molecule type" value="Genomic_DNA"/>
</dbReference>
<dbReference type="AlphaFoldDB" id="A0A8X7PKB2"/>
<dbReference type="PANTHER" id="PTHR31343:SF48">
    <property type="entry name" value="(RAPE) HYPOTHETICAL PROTEIN"/>
    <property type="match status" value="1"/>
</dbReference>
<comment type="caution">
    <text evidence="1">The sequence shown here is derived from an EMBL/GenBank/DDBJ whole genome shotgun (WGS) entry which is preliminary data.</text>
</comment>
<protein>
    <submittedName>
        <fullName evidence="1">Uncharacterized protein</fullName>
    </submittedName>
</protein>
<gene>
    <name evidence="1" type="ORF">Bca52824_083131</name>
</gene>
<dbReference type="Proteomes" id="UP000886595">
    <property type="component" value="Unassembled WGS sequence"/>
</dbReference>
<name>A0A8X7PKB2_BRACI</name>
<keyword evidence="2" id="KW-1185">Reference proteome</keyword>